<feature type="transmembrane region" description="Helical" evidence="6">
    <location>
        <begin position="356"/>
        <end position="373"/>
    </location>
</feature>
<evidence type="ECO:0000313" key="9">
    <source>
        <dbReference type="Proteomes" id="UP000565576"/>
    </source>
</evidence>
<gene>
    <name evidence="8" type="ORF">GGD46_001929</name>
</gene>
<organism evidence="8 9">
    <name type="scientific">Rhizobium lusitanum</name>
    <dbReference type="NCBI Taxonomy" id="293958"/>
    <lineage>
        <taxon>Bacteria</taxon>
        <taxon>Pseudomonadati</taxon>
        <taxon>Pseudomonadota</taxon>
        <taxon>Alphaproteobacteria</taxon>
        <taxon>Hyphomicrobiales</taxon>
        <taxon>Rhizobiaceae</taxon>
        <taxon>Rhizobium/Agrobacterium group</taxon>
        <taxon>Rhizobium</taxon>
    </lineage>
</organism>
<feature type="domain" description="Major facilitator superfamily (MFS) profile" evidence="7">
    <location>
        <begin position="1"/>
        <end position="376"/>
    </location>
</feature>
<dbReference type="Pfam" id="PF07690">
    <property type="entry name" value="MFS_1"/>
    <property type="match status" value="1"/>
</dbReference>
<evidence type="ECO:0000256" key="5">
    <source>
        <dbReference type="ARBA" id="ARBA00023136"/>
    </source>
</evidence>
<name>A0A7X0IS26_9HYPH</name>
<dbReference type="Gene3D" id="1.20.1720.10">
    <property type="entry name" value="Multidrug resistance protein D"/>
    <property type="match status" value="1"/>
</dbReference>
<feature type="transmembrane region" description="Helical" evidence="6">
    <location>
        <begin position="46"/>
        <end position="64"/>
    </location>
</feature>
<protein>
    <submittedName>
        <fullName evidence="8">MFS family permease</fullName>
    </submittedName>
</protein>
<feature type="transmembrane region" description="Helical" evidence="6">
    <location>
        <begin position="241"/>
        <end position="260"/>
    </location>
</feature>
<feature type="transmembrane region" description="Helical" evidence="6">
    <location>
        <begin position="201"/>
        <end position="221"/>
    </location>
</feature>
<feature type="transmembrane region" description="Helical" evidence="6">
    <location>
        <begin position="97"/>
        <end position="118"/>
    </location>
</feature>
<evidence type="ECO:0000313" key="8">
    <source>
        <dbReference type="EMBL" id="MBB6484651.1"/>
    </source>
</evidence>
<feature type="transmembrane region" description="Helical" evidence="6">
    <location>
        <begin position="130"/>
        <end position="148"/>
    </location>
</feature>
<evidence type="ECO:0000256" key="3">
    <source>
        <dbReference type="ARBA" id="ARBA00022692"/>
    </source>
</evidence>
<dbReference type="InterPro" id="IPR036259">
    <property type="entry name" value="MFS_trans_sf"/>
</dbReference>
<dbReference type="GO" id="GO:0005886">
    <property type="term" value="C:plasma membrane"/>
    <property type="evidence" value="ECO:0007669"/>
    <property type="project" value="UniProtKB-SubCell"/>
</dbReference>
<dbReference type="SUPFAM" id="SSF103473">
    <property type="entry name" value="MFS general substrate transporter"/>
    <property type="match status" value="1"/>
</dbReference>
<dbReference type="InterPro" id="IPR011701">
    <property type="entry name" value="MFS"/>
</dbReference>
<dbReference type="InterPro" id="IPR020846">
    <property type="entry name" value="MFS_dom"/>
</dbReference>
<feature type="transmembrane region" description="Helical" evidence="6">
    <location>
        <begin position="71"/>
        <end position="91"/>
    </location>
</feature>
<dbReference type="PROSITE" id="PS50850">
    <property type="entry name" value="MFS"/>
    <property type="match status" value="1"/>
</dbReference>
<keyword evidence="4 6" id="KW-1133">Transmembrane helix</keyword>
<keyword evidence="5 6" id="KW-0472">Membrane</keyword>
<dbReference type="Proteomes" id="UP000565576">
    <property type="component" value="Unassembled WGS sequence"/>
</dbReference>
<sequence length="376" mass="40194">MSSRPPLALVILLLSFPQIVETIYSPALPLIANRYRVAPEEVAQTLSLWFLGFALGVVVWGRLCDVWGRRPSLLAGLVLYAIGAGWALIVPDFNHLLAARLLSAFGAAVGSIVTQTALRDSYSGPSLGRVFSLLGMALAISPAVGMFTGEEIAAIAGHEGIFAVLGLLAVALLVISLIRWPETLPASIPVVSFRLTLWQMLFDKAIWPSAMLICCFNLAIFGYYQLGPFLFARLENVWIDFGHSGIVLGAASLAAAIVNSRLLRQGWNSEKLTRLGIVLLVLGAGFVGLFVRSPAFLLGMAVIAAAYAIAIPNILSQALRAYADRRGTAGAILSLFYYNLLGGGLVLAGLVQRLDFVLIACAGLAVLALFLSGRWR</sequence>
<keyword evidence="2" id="KW-1003">Cell membrane</keyword>
<evidence type="ECO:0000259" key="7">
    <source>
        <dbReference type="PROSITE" id="PS50850"/>
    </source>
</evidence>
<evidence type="ECO:0000256" key="2">
    <source>
        <dbReference type="ARBA" id="ARBA00022475"/>
    </source>
</evidence>
<dbReference type="InterPro" id="IPR050189">
    <property type="entry name" value="MFS_Efflux_Transporters"/>
</dbReference>
<evidence type="ECO:0000256" key="6">
    <source>
        <dbReference type="SAM" id="Phobius"/>
    </source>
</evidence>
<reference evidence="8 9" key="1">
    <citation type="submission" date="2020-08" db="EMBL/GenBank/DDBJ databases">
        <title>Genomic Encyclopedia of Type Strains, Phase IV (KMG-V): Genome sequencing to study the core and pangenomes of soil and plant-associated prokaryotes.</title>
        <authorList>
            <person name="Whitman W."/>
        </authorList>
    </citation>
    <scope>NUCLEOTIDE SEQUENCE [LARGE SCALE GENOMIC DNA]</scope>
    <source>
        <strain evidence="8 9">SEMIA 4060</strain>
    </source>
</reference>
<dbReference type="AlphaFoldDB" id="A0A7X0IS26"/>
<dbReference type="PANTHER" id="PTHR43124">
    <property type="entry name" value="PURINE EFFLUX PUMP PBUE"/>
    <property type="match status" value="1"/>
</dbReference>
<feature type="transmembrane region" description="Helical" evidence="6">
    <location>
        <begin position="327"/>
        <end position="350"/>
    </location>
</feature>
<keyword evidence="3 6" id="KW-0812">Transmembrane</keyword>
<evidence type="ECO:0000256" key="4">
    <source>
        <dbReference type="ARBA" id="ARBA00022989"/>
    </source>
</evidence>
<dbReference type="GO" id="GO:0022857">
    <property type="term" value="F:transmembrane transporter activity"/>
    <property type="evidence" value="ECO:0007669"/>
    <property type="project" value="InterPro"/>
</dbReference>
<evidence type="ECO:0000256" key="1">
    <source>
        <dbReference type="ARBA" id="ARBA00004651"/>
    </source>
</evidence>
<accession>A0A7X0IS26</accession>
<comment type="subcellular location">
    <subcellularLocation>
        <location evidence="1">Cell membrane</location>
        <topology evidence="1">Multi-pass membrane protein</topology>
    </subcellularLocation>
</comment>
<feature type="transmembrane region" description="Helical" evidence="6">
    <location>
        <begin position="296"/>
        <end position="315"/>
    </location>
</feature>
<dbReference type="PANTHER" id="PTHR43124:SF3">
    <property type="entry name" value="CHLORAMPHENICOL EFFLUX PUMP RV0191"/>
    <property type="match status" value="1"/>
</dbReference>
<feature type="transmembrane region" description="Helical" evidence="6">
    <location>
        <begin position="272"/>
        <end position="290"/>
    </location>
</feature>
<dbReference type="EMBL" id="JACHBG010000003">
    <property type="protein sequence ID" value="MBB6484651.1"/>
    <property type="molecule type" value="Genomic_DNA"/>
</dbReference>
<dbReference type="RefSeq" id="WP_184703493.1">
    <property type="nucleotide sequence ID" value="NZ_JACHBG010000003.1"/>
</dbReference>
<proteinExistence type="predicted"/>
<comment type="caution">
    <text evidence="8">The sequence shown here is derived from an EMBL/GenBank/DDBJ whole genome shotgun (WGS) entry which is preliminary data.</text>
</comment>
<feature type="transmembrane region" description="Helical" evidence="6">
    <location>
        <begin position="160"/>
        <end position="180"/>
    </location>
</feature>